<evidence type="ECO:0000313" key="2">
    <source>
        <dbReference type="EMBL" id="ABL79173.1"/>
    </source>
</evidence>
<dbReference type="GO" id="GO:0008184">
    <property type="term" value="F:glycogen phosphorylase activity"/>
    <property type="evidence" value="ECO:0007669"/>
    <property type="project" value="InterPro"/>
</dbReference>
<dbReference type="PANTHER" id="PTHR42655:SF1">
    <property type="entry name" value="GLYCOGEN PHOSPHORYLASE"/>
    <property type="match status" value="1"/>
</dbReference>
<keyword evidence="3" id="KW-1185">Reference proteome</keyword>
<dbReference type="GeneID" id="4601939"/>
<dbReference type="OrthoDB" id="17863at2157"/>
<dbReference type="RefSeq" id="WP_011753438.1">
    <property type="nucleotide sequence ID" value="NC_008698.1"/>
</dbReference>
<dbReference type="PANTHER" id="PTHR42655">
    <property type="entry name" value="GLYCOGEN PHOSPHORYLASE"/>
    <property type="match status" value="1"/>
</dbReference>
<protein>
    <submittedName>
        <fullName evidence="2">Glycosyl transferase, group 1</fullName>
    </submittedName>
</protein>
<dbReference type="eggNOG" id="arCOG01421">
    <property type="taxonomic scope" value="Archaea"/>
</dbReference>
<keyword evidence="2" id="KW-0808">Transferase</keyword>
<dbReference type="Proteomes" id="UP000000641">
    <property type="component" value="Chromosome"/>
</dbReference>
<dbReference type="STRING" id="368408.Tpen_1778"/>
<dbReference type="InterPro" id="IPR052182">
    <property type="entry name" value="Glycogen/Maltodextrin_Phosph"/>
</dbReference>
<proteinExistence type="inferred from homology"/>
<dbReference type="InterPro" id="IPR000811">
    <property type="entry name" value="Glyco_trans_35"/>
</dbReference>
<dbReference type="Pfam" id="PF00343">
    <property type="entry name" value="Phosphorylase"/>
    <property type="match status" value="1"/>
</dbReference>
<dbReference type="KEGG" id="tpe:Tpen_1778"/>
<dbReference type="EMBL" id="CP000505">
    <property type="protein sequence ID" value="ABL79173.1"/>
    <property type="molecule type" value="Genomic_DNA"/>
</dbReference>
<name>A1S143_THEPD</name>
<dbReference type="CAZy" id="GT35">
    <property type="family name" value="Glycosyltransferase Family 35"/>
</dbReference>
<sequence length="516" mass="58663">MDSEPRVVVSVTPELALDDGYTFAGGLGVLEGDKFYAAAKLGLKYYALTLFYRNGYVDYAFDDSLNPVAKPQPQPASFLGSLKDGGELEVFLKGEKVAVKAWEYEHGSAKAVFFEPVSPDWARSLGERVFLERDAEERFYKYILLARAAVAYMKDRIGLENIAYIDLQEAYTAVIPLVFKIPGRYRLVIHTPGPWGHPSFPRDLFAKELGYRFIENPVVLTSIGAATAYEVVMVSSKHFDIMRRVIPQYYHKARFVTNGVNIDRWMNPKLRNLFASGSLDVATLRGVRLEMRDQLVRFLKSRKQVNVDQDTFIFAWTRRVTKYKRPYFPVRLIEELGDRDTLFVLGGKAHPEDKEGLQYMRKFKELEKTRPNVVYVHDYSVESAKIILSGADVLAFTPFPGWEASGTSFMKAGVNAVPSIASRDGAVVELLTDGVNGWLFGEDIRELIDFGKDPRVSEIDEKDYEEFKRKYAQAKDLYANDREGFLKVALSAVLSLTMRVDIVRALREYYPDLVQT</sequence>
<evidence type="ECO:0000256" key="1">
    <source>
        <dbReference type="ARBA" id="ARBA00006047"/>
    </source>
</evidence>
<evidence type="ECO:0000313" key="3">
    <source>
        <dbReference type="Proteomes" id="UP000000641"/>
    </source>
</evidence>
<comment type="similarity">
    <text evidence="1">Belongs to the glycogen phosphorylase family.</text>
</comment>
<dbReference type="GO" id="GO:0005975">
    <property type="term" value="P:carbohydrate metabolic process"/>
    <property type="evidence" value="ECO:0007669"/>
    <property type="project" value="InterPro"/>
</dbReference>
<gene>
    <name evidence="2" type="ordered locus">Tpen_1778</name>
</gene>
<dbReference type="EnsemblBacteria" id="ABL79173">
    <property type="protein sequence ID" value="ABL79173"/>
    <property type="gene ID" value="Tpen_1778"/>
</dbReference>
<accession>A1S143</accession>
<dbReference type="Gene3D" id="3.40.50.2000">
    <property type="entry name" value="Glycogen Phosphorylase B"/>
    <property type="match status" value="1"/>
</dbReference>
<dbReference type="SUPFAM" id="SSF53756">
    <property type="entry name" value="UDP-Glycosyltransferase/glycogen phosphorylase"/>
    <property type="match status" value="1"/>
</dbReference>
<organism evidence="2 3">
    <name type="scientific">Thermofilum pendens (strain DSM 2475 / Hrk 5)</name>
    <dbReference type="NCBI Taxonomy" id="368408"/>
    <lineage>
        <taxon>Archaea</taxon>
        <taxon>Thermoproteota</taxon>
        <taxon>Thermoprotei</taxon>
        <taxon>Thermofilales</taxon>
        <taxon>Thermofilaceae</taxon>
        <taxon>Thermofilum</taxon>
    </lineage>
</organism>
<dbReference type="HOGENOM" id="CLU_552792_0_0_2"/>
<reference evidence="3" key="1">
    <citation type="journal article" date="2008" name="J. Bacteriol.">
        <title>Genome sequence of Thermofilum pendens reveals an exceptional loss of biosynthetic pathways without genome reduction.</title>
        <authorList>
            <person name="Anderson I."/>
            <person name="Rodriguez J."/>
            <person name="Susanti D."/>
            <person name="Porat I."/>
            <person name="Reich C."/>
            <person name="Ulrich L.E."/>
            <person name="Elkins J.G."/>
            <person name="Mavromatis K."/>
            <person name="Lykidis A."/>
            <person name="Kim E."/>
            <person name="Thompson L.S."/>
            <person name="Nolan M."/>
            <person name="Land M."/>
            <person name="Copeland A."/>
            <person name="Lapidus A."/>
            <person name="Lucas S."/>
            <person name="Detter C."/>
            <person name="Zhulin I.B."/>
            <person name="Olsen G.J."/>
            <person name="Whitman W."/>
            <person name="Mukhopadhyay B."/>
            <person name="Bristow J."/>
            <person name="Kyrpides N."/>
        </authorList>
    </citation>
    <scope>NUCLEOTIDE SEQUENCE [LARGE SCALE GENOMIC DNA]</scope>
    <source>
        <strain evidence="3">DSM 2475 / Hrk 5</strain>
    </source>
</reference>
<dbReference type="AlphaFoldDB" id="A1S143"/>